<dbReference type="PANTHER" id="PTHR14963">
    <property type="entry name" value="RHO GTPASE ACTIVATING PROTEIN 18,19-RELATED"/>
    <property type="match status" value="1"/>
</dbReference>
<protein>
    <recommendedName>
        <fullName evidence="3">Rho-GAP domain-containing protein</fullName>
    </recommendedName>
</protein>
<dbReference type="SUPFAM" id="SSF48350">
    <property type="entry name" value="GTPase activation domain, GAP"/>
    <property type="match status" value="1"/>
</dbReference>
<dbReference type="EMBL" id="GEEE01005064">
    <property type="protein sequence ID" value="JAP58161.1"/>
    <property type="molecule type" value="Transcribed_RNA"/>
</dbReference>
<dbReference type="PROSITE" id="PS50238">
    <property type="entry name" value="RHOGAP"/>
    <property type="match status" value="1"/>
</dbReference>
<reference evidence="4" key="1">
    <citation type="submission" date="2016-01" db="EMBL/GenBank/DDBJ databases">
        <title>Reference transcriptome for the parasite Schistocephalus solidus: insights into the molecular evolution of parasitism.</title>
        <authorList>
            <person name="Hebert F.O."/>
            <person name="Grambauer S."/>
            <person name="Barber I."/>
            <person name="Landry C.R."/>
            <person name="Aubin-Horth N."/>
        </authorList>
    </citation>
    <scope>NUCLEOTIDE SEQUENCE</scope>
</reference>
<dbReference type="AlphaFoldDB" id="A0A0X3Q2F2"/>
<name>A0A0X3Q2F2_SCHSO</name>
<keyword evidence="1" id="KW-0343">GTPase activation</keyword>
<evidence type="ECO:0000313" key="4">
    <source>
        <dbReference type="EMBL" id="JAP58161.1"/>
    </source>
</evidence>
<dbReference type="PANTHER" id="PTHR14963:SF7">
    <property type="entry name" value="RHO GTPASE-ACTIVATING PROTEIN 19"/>
    <property type="match status" value="1"/>
</dbReference>
<dbReference type="GO" id="GO:0005737">
    <property type="term" value="C:cytoplasm"/>
    <property type="evidence" value="ECO:0007669"/>
    <property type="project" value="TreeGrafter"/>
</dbReference>
<organism evidence="4">
    <name type="scientific">Schistocephalus solidus</name>
    <name type="common">Tapeworm</name>
    <dbReference type="NCBI Taxonomy" id="70667"/>
    <lineage>
        <taxon>Eukaryota</taxon>
        <taxon>Metazoa</taxon>
        <taxon>Spiralia</taxon>
        <taxon>Lophotrochozoa</taxon>
        <taxon>Platyhelminthes</taxon>
        <taxon>Cestoda</taxon>
        <taxon>Eucestoda</taxon>
        <taxon>Diphyllobothriidea</taxon>
        <taxon>Diphyllobothriidae</taxon>
        <taxon>Schistocephalus</taxon>
    </lineage>
</organism>
<dbReference type="InterPro" id="IPR000198">
    <property type="entry name" value="RhoGAP_dom"/>
</dbReference>
<feature type="domain" description="Rho-GAP" evidence="3">
    <location>
        <begin position="238"/>
        <end position="500"/>
    </location>
</feature>
<dbReference type="GO" id="GO:0051056">
    <property type="term" value="P:regulation of small GTPase mediated signal transduction"/>
    <property type="evidence" value="ECO:0007669"/>
    <property type="project" value="TreeGrafter"/>
</dbReference>
<feature type="region of interest" description="Disordered" evidence="2">
    <location>
        <begin position="610"/>
        <end position="634"/>
    </location>
</feature>
<proteinExistence type="predicted"/>
<sequence length="676" mass="76257">MSTTDPSIRAQMLQRAANLAAGEHTEEAWFLVSLFQRTQPREMLQICHNILASFLELNYEYFNEGWPLNTRLHAADDRTIQSVGSVPRCSRLLRRRSGGRARSRSPNTTSGNKPFARPKCNWLDTESAEAVAGENEQERERADSCLTMPSLRPESERSILTTPKRQPRLGWLRGRATQGCCGPDLLPSKPLLSTPGSNVASPAHPSIEQILRIVRSPAHVLSRPRRKSKENDFFWEDSTHPTYSSPRENSDAALCRYIIDFMLSNPELTEVEGLFRRPGSITRTKALYAQLKECILTGYMGVCQPAPNFLPENEWDDVDECDDCQSQMSRRRRDAYSLLAATPIYDLTSVLLRCLASSTSRHPAGGLIPPEATDLFVQTTQLQYRLVDRRPVYKLRCYEDWIHLLCHGRQLLAYRIIVQLLLPPPERQLLLRLLSLLHRIAANGEKSKMHAESLARCLALAVFGSPQATLKWSQSENASTQMSWYIDTLVNLIELYEELEVLPALVYQEVRANLRSKLGHSPLRPVNEQSHRADGAVLRRSWATCKLSCNFADKDRKAASQQFEAAIPQLDDQQMRTKDNRSFLLTHLCGWSRSPDGEVIALPPLLESAKDADKATAQGSEPSSREGTRKIPSPFIVWRKKRNAAKVKRLIDGVLTKEESSAPLARTEPMDPLSGM</sequence>
<evidence type="ECO:0000256" key="2">
    <source>
        <dbReference type="SAM" id="MobiDB-lite"/>
    </source>
</evidence>
<dbReference type="SMART" id="SM00324">
    <property type="entry name" value="RhoGAP"/>
    <property type="match status" value="1"/>
</dbReference>
<feature type="region of interest" description="Disordered" evidence="2">
    <location>
        <begin position="657"/>
        <end position="676"/>
    </location>
</feature>
<dbReference type="Gene3D" id="1.10.555.10">
    <property type="entry name" value="Rho GTPase activation protein"/>
    <property type="match status" value="1"/>
</dbReference>
<dbReference type="GO" id="GO:0007165">
    <property type="term" value="P:signal transduction"/>
    <property type="evidence" value="ECO:0007669"/>
    <property type="project" value="InterPro"/>
</dbReference>
<evidence type="ECO:0000259" key="3">
    <source>
        <dbReference type="PROSITE" id="PS50238"/>
    </source>
</evidence>
<gene>
    <name evidence="4" type="ORF">TR86963</name>
</gene>
<dbReference type="Pfam" id="PF00620">
    <property type="entry name" value="RhoGAP"/>
    <property type="match status" value="1"/>
</dbReference>
<dbReference type="InterPro" id="IPR008936">
    <property type="entry name" value="Rho_GTPase_activation_prot"/>
</dbReference>
<accession>A0A0X3Q2F2</accession>
<feature type="region of interest" description="Disordered" evidence="2">
    <location>
        <begin position="94"/>
        <end position="119"/>
    </location>
</feature>
<dbReference type="GO" id="GO:0005096">
    <property type="term" value="F:GTPase activator activity"/>
    <property type="evidence" value="ECO:0007669"/>
    <property type="project" value="UniProtKB-KW"/>
</dbReference>
<feature type="compositionally biased region" description="Basic residues" evidence="2">
    <location>
        <begin position="94"/>
        <end position="103"/>
    </location>
</feature>
<evidence type="ECO:0000256" key="1">
    <source>
        <dbReference type="ARBA" id="ARBA00022468"/>
    </source>
</evidence>